<organism evidence="3 4">
    <name type="scientific">Klebsormidium nitens</name>
    <name type="common">Green alga</name>
    <name type="synonym">Ulothrix nitens</name>
    <dbReference type="NCBI Taxonomy" id="105231"/>
    <lineage>
        <taxon>Eukaryota</taxon>
        <taxon>Viridiplantae</taxon>
        <taxon>Streptophyta</taxon>
        <taxon>Klebsormidiophyceae</taxon>
        <taxon>Klebsormidiales</taxon>
        <taxon>Klebsormidiaceae</taxon>
        <taxon>Klebsormidium</taxon>
    </lineage>
</organism>
<dbReference type="Gene3D" id="3.50.70.10">
    <property type="match status" value="1"/>
</dbReference>
<proteinExistence type="inferred from homology"/>
<protein>
    <submittedName>
        <fullName evidence="3">Chalcone-flavanone isomerase family protein</fullName>
    </submittedName>
</protein>
<dbReference type="InterPro" id="IPR036298">
    <property type="entry name" value="Chalcone_isomerase_sf"/>
</dbReference>
<evidence type="ECO:0000256" key="1">
    <source>
        <dbReference type="ARBA" id="ARBA00007166"/>
    </source>
</evidence>
<dbReference type="GO" id="GO:0016872">
    <property type="term" value="F:intramolecular lyase activity"/>
    <property type="evidence" value="ECO:0007669"/>
    <property type="project" value="InterPro"/>
</dbReference>
<accession>A0A1Y1IEY4</accession>
<name>A0A1Y1IEY4_KLENI</name>
<dbReference type="SUPFAM" id="SSF54626">
    <property type="entry name" value="Chalcone isomerase"/>
    <property type="match status" value="1"/>
</dbReference>
<keyword evidence="3" id="KW-0413">Isomerase</keyword>
<comment type="similarity">
    <text evidence="1">Belongs to the chalcone isomerase family.</text>
</comment>
<dbReference type="EMBL" id="DF237476">
    <property type="protein sequence ID" value="GAQ89475.1"/>
    <property type="molecule type" value="Genomic_DNA"/>
</dbReference>
<dbReference type="AlphaFoldDB" id="A0A1Y1IEY4"/>
<dbReference type="InterPro" id="IPR016089">
    <property type="entry name" value="Chalcone_isomerase_bundle_sf"/>
</dbReference>
<dbReference type="InterPro" id="IPR016087">
    <property type="entry name" value="Chalcone_isomerase"/>
</dbReference>
<keyword evidence="4" id="KW-1185">Reference proteome</keyword>
<evidence type="ECO:0000313" key="4">
    <source>
        <dbReference type="Proteomes" id="UP000054558"/>
    </source>
</evidence>
<dbReference type="Gene3D" id="1.10.890.20">
    <property type="match status" value="1"/>
</dbReference>
<sequence>MSSVKKGVSAALACLAVVVPMGDLRVLESDVQEALSCLASEKGLTATAEGKVVEPMTKLEFESVICDGSGADCKILLGVGHRSKSLLRMKNLRIYAFGLYADPNLIRSQFGSKYKGVSPEDLRNNPQFYQDVLTHECDLTVRLIVHFKGLTMDKVKEAFEGSLKRRLFKITGREDHEELVKFSSYFNKPMKIKRGTTIDFRWHPGGKLSTRIAGKQIGVIESGVFCKAFFDMYVGDPPVLQSAKEEFGANLARVLSC</sequence>
<dbReference type="Proteomes" id="UP000054558">
    <property type="component" value="Unassembled WGS sequence"/>
</dbReference>
<dbReference type="PANTHER" id="PTHR47284:SF3">
    <property type="entry name" value="FATTY-ACID-BINDING PROTEIN 2"/>
    <property type="match status" value="1"/>
</dbReference>
<evidence type="ECO:0000259" key="2">
    <source>
        <dbReference type="Pfam" id="PF16035"/>
    </source>
</evidence>
<dbReference type="OrthoDB" id="2019049at2759"/>
<feature type="domain" description="Chalcone isomerase" evidence="2">
    <location>
        <begin position="76"/>
        <end position="247"/>
    </location>
</feature>
<evidence type="ECO:0000313" key="3">
    <source>
        <dbReference type="EMBL" id="GAQ89475.1"/>
    </source>
</evidence>
<dbReference type="Pfam" id="PF16035">
    <property type="entry name" value="Chalcone_2"/>
    <property type="match status" value="1"/>
</dbReference>
<dbReference type="InterPro" id="IPR016088">
    <property type="entry name" value="Chalcone_isomerase_3-sand"/>
</dbReference>
<dbReference type="PANTHER" id="PTHR47284">
    <property type="entry name" value="FATTY-ACID-BINDING PROTEIN 2"/>
    <property type="match status" value="1"/>
</dbReference>
<dbReference type="OMA" id="YACGLYV"/>
<gene>
    <name evidence="3" type="ORF">KFL_005270070</name>
</gene>
<reference evidence="3 4" key="1">
    <citation type="journal article" date="2014" name="Nat. Commun.">
        <title>Klebsormidium flaccidum genome reveals primary factors for plant terrestrial adaptation.</title>
        <authorList>
            <person name="Hori K."/>
            <person name="Maruyama F."/>
            <person name="Fujisawa T."/>
            <person name="Togashi T."/>
            <person name="Yamamoto N."/>
            <person name="Seo M."/>
            <person name="Sato S."/>
            <person name="Yamada T."/>
            <person name="Mori H."/>
            <person name="Tajima N."/>
            <person name="Moriyama T."/>
            <person name="Ikeuchi M."/>
            <person name="Watanabe M."/>
            <person name="Wada H."/>
            <person name="Kobayashi K."/>
            <person name="Saito M."/>
            <person name="Masuda T."/>
            <person name="Sasaki-Sekimoto Y."/>
            <person name="Mashiguchi K."/>
            <person name="Awai K."/>
            <person name="Shimojima M."/>
            <person name="Masuda S."/>
            <person name="Iwai M."/>
            <person name="Nobusawa T."/>
            <person name="Narise T."/>
            <person name="Kondo S."/>
            <person name="Saito H."/>
            <person name="Sato R."/>
            <person name="Murakawa M."/>
            <person name="Ihara Y."/>
            <person name="Oshima-Yamada Y."/>
            <person name="Ohtaka K."/>
            <person name="Satoh M."/>
            <person name="Sonobe K."/>
            <person name="Ishii M."/>
            <person name="Ohtani R."/>
            <person name="Kanamori-Sato M."/>
            <person name="Honoki R."/>
            <person name="Miyazaki D."/>
            <person name="Mochizuki H."/>
            <person name="Umetsu J."/>
            <person name="Higashi K."/>
            <person name="Shibata D."/>
            <person name="Kamiya Y."/>
            <person name="Sato N."/>
            <person name="Nakamura Y."/>
            <person name="Tabata S."/>
            <person name="Ida S."/>
            <person name="Kurokawa K."/>
            <person name="Ohta H."/>
        </authorList>
    </citation>
    <scope>NUCLEOTIDE SEQUENCE [LARGE SCALE GENOMIC DNA]</scope>
    <source>
        <strain evidence="3 4">NIES-2285</strain>
    </source>
</reference>